<dbReference type="NCBIfam" id="TIGR04183">
    <property type="entry name" value="Por_Secre_tail"/>
    <property type="match status" value="1"/>
</dbReference>
<protein>
    <submittedName>
        <fullName evidence="1">T9SS type A sorting domain-containing protein</fullName>
    </submittedName>
</protein>
<evidence type="ECO:0000313" key="2">
    <source>
        <dbReference type="Proteomes" id="UP000605676"/>
    </source>
</evidence>
<organism evidence="1 2">
    <name type="scientific">Carboxylicivirga marina</name>
    <dbReference type="NCBI Taxonomy" id="2800988"/>
    <lineage>
        <taxon>Bacteria</taxon>
        <taxon>Pseudomonadati</taxon>
        <taxon>Bacteroidota</taxon>
        <taxon>Bacteroidia</taxon>
        <taxon>Marinilabiliales</taxon>
        <taxon>Marinilabiliaceae</taxon>
        <taxon>Carboxylicivirga</taxon>
    </lineage>
</organism>
<dbReference type="RefSeq" id="WP_200466868.1">
    <property type="nucleotide sequence ID" value="NZ_JAENRR010000082.1"/>
</dbReference>
<gene>
    <name evidence="1" type="ORF">JIV24_20080</name>
</gene>
<dbReference type="NCBIfam" id="NF038128">
    <property type="entry name" value="choice_anch_J"/>
    <property type="match status" value="1"/>
</dbReference>
<dbReference type="Gene3D" id="2.60.120.200">
    <property type="match status" value="1"/>
</dbReference>
<proteinExistence type="predicted"/>
<dbReference type="InterPro" id="IPR026444">
    <property type="entry name" value="Secre_tail"/>
</dbReference>
<dbReference type="EMBL" id="JAENRR010000082">
    <property type="protein sequence ID" value="MBK3519650.1"/>
    <property type="molecule type" value="Genomic_DNA"/>
</dbReference>
<comment type="caution">
    <text evidence="1">The sequence shown here is derived from an EMBL/GenBank/DDBJ whole genome shotgun (WGS) entry which is preliminary data.</text>
</comment>
<keyword evidence="2" id="KW-1185">Reference proteome</keyword>
<dbReference type="Proteomes" id="UP000605676">
    <property type="component" value="Unassembled WGS sequence"/>
</dbReference>
<evidence type="ECO:0000313" key="1">
    <source>
        <dbReference type="EMBL" id="MBK3519650.1"/>
    </source>
</evidence>
<reference evidence="1 2" key="1">
    <citation type="submission" date="2021-01" db="EMBL/GenBank/DDBJ databases">
        <title>Carboxyliciviraga sp.nov., isolated from coastal sediments.</title>
        <authorList>
            <person name="Lu D."/>
            <person name="Zhang T."/>
        </authorList>
    </citation>
    <scope>NUCLEOTIDE SEQUENCE [LARGE SCALE GENOMIC DNA]</scope>
    <source>
        <strain evidence="1 2">N1Y132</strain>
    </source>
</reference>
<name>A0ABS1HPW4_9BACT</name>
<accession>A0ABS1HPW4</accession>
<sequence length="381" mass="43317">MADFLQDNDNVFSLTVKGPTPMLIWKETIFQESPMDDGSIEKAISIDLEGDEFAWTDDVLTDNSYKVHNLPEGLQLSMDKIGPSSLSLALHGKVTKHETIDDISNLGLTFNDNAFKTINAANIQQSEILTLQINYYDEKEGIRLFAEDFEDTLPPALPLGWEVPDGSNGSVNLWETVVGSNHTQGGYNGIQFYNKNSNNESFWLISPAIDLMDFNDLSLSFWQKYDLNGDAKNKVAISIDKQNWTVIYDDHPKESDVWEEAKAKIPEQFLGKTVYLGFCIYEEQAWGWFWDDVSLLVNDFNAIHELRAEKDVKLHYDDVLQTMRVESAHEVFSISIYDMLGREVASNTGVRHISTNHLSHNIYIVRIQLNDGTISTLKFKK</sequence>